<evidence type="ECO:0000313" key="1">
    <source>
        <dbReference type="EMBL" id="KAF9799490.1"/>
    </source>
</evidence>
<dbReference type="AlphaFoldDB" id="A0A8H7NSB1"/>
<dbReference type="Proteomes" id="UP000639403">
    <property type="component" value="Unassembled WGS sequence"/>
</dbReference>
<reference evidence="1" key="2">
    <citation type="journal article" name="Front. Microbiol.">
        <title>Degradative Capacity of Two Strains of Rhodonia placenta: From Phenotype to Genotype.</title>
        <authorList>
            <person name="Kolle M."/>
            <person name="Horta M.A.C."/>
            <person name="Nowrousian M."/>
            <person name="Ohm R.A."/>
            <person name="Benz J.P."/>
            <person name="Pilgard A."/>
        </authorList>
    </citation>
    <scope>NUCLEOTIDE SEQUENCE</scope>
    <source>
        <strain evidence="1">FPRL280</strain>
    </source>
</reference>
<comment type="caution">
    <text evidence="1">The sequence shown here is derived from an EMBL/GenBank/DDBJ whole genome shotgun (WGS) entry which is preliminary data.</text>
</comment>
<name>A0A8H7NSB1_9APHY</name>
<evidence type="ECO:0000313" key="2">
    <source>
        <dbReference type="Proteomes" id="UP000639403"/>
    </source>
</evidence>
<reference evidence="1" key="1">
    <citation type="submission" date="2020-11" db="EMBL/GenBank/DDBJ databases">
        <authorList>
            <person name="Koelle M."/>
            <person name="Horta M.A.C."/>
            <person name="Nowrousian M."/>
            <person name="Ohm R.A."/>
            <person name="Benz P."/>
            <person name="Pilgard A."/>
        </authorList>
    </citation>
    <scope>NUCLEOTIDE SEQUENCE</scope>
    <source>
        <strain evidence="1">FPRL280</strain>
    </source>
</reference>
<accession>A0A8H7NSB1</accession>
<protein>
    <submittedName>
        <fullName evidence="1">Uncharacterized protein</fullName>
    </submittedName>
</protein>
<organism evidence="1 2">
    <name type="scientific">Rhodonia placenta</name>
    <dbReference type="NCBI Taxonomy" id="104341"/>
    <lineage>
        <taxon>Eukaryota</taxon>
        <taxon>Fungi</taxon>
        <taxon>Dikarya</taxon>
        <taxon>Basidiomycota</taxon>
        <taxon>Agaricomycotina</taxon>
        <taxon>Agaricomycetes</taxon>
        <taxon>Polyporales</taxon>
        <taxon>Adustoporiaceae</taxon>
        <taxon>Rhodonia</taxon>
    </lineage>
</organism>
<dbReference type="EMBL" id="JADOXO010000888">
    <property type="protein sequence ID" value="KAF9799490.1"/>
    <property type="molecule type" value="Genomic_DNA"/>
</dbReference>
<gene>
    <name evidence="1" type="ORF">IEO21_10545</name>
</gene>
<sequence>MKTSAQCCKCTGPLSQLPPEESKCPLLPQCRCLWRFQLPANAFAAD</sequence>
<proteinExistence type="predicted"/>